<organism evidence="1 2">
    <name type="scientific">candidate division WOR-3 bacterium</name>
    <dbReference type="NCBI Taxonomy" id="2052148"/>
    <lineage>
        <taxon>Bacteria</taxon>
        <taxon>Bacteria division WOR-3</taxon>
    </lineage>
</organism>
<dbReference type="Gene3D" id="2.120.10.10">
    <property type="match status" value="1"/>
</dbReference>
<dbReference type="SUPFAM" id="SSF50939">
    <property type="entry name" value="Sialidases"/>
    <property type="match status" value="1"/>
</dbReference>
<gene>
    <name evidence="1" type="ORF">FJY68_13125</name>
</gene>
<reference evidence="1" key="1">
    <citation type="submission" date="2019-03" db="EMBL/GenBank/DDBJ databases">
        <title>Lake Tanganyika Metagenome-Assembled Genomes (MAGs).</title>
        <authorList>
            <person name="Tran P."/>
        </authorList>
    </citation>
    <scope>NUCLEOTIDE SEQUENCE</scope>
    <source>
        <strain evidence="1">K_DeepCast_150m_m2_040</strain>
    </source>
</reference>
<dbReference type="CDD" id="cd15482">
    <property type="entry name" value="Sialidase_non-viral"/>
    <property type="match status" value="1"/>
</dbReference>
<feature type="non-terminal residue" evidence="1">
    <location>
        <position position="190"/>
    </location>
</feature>
<evidence type="ECO:0000313" key="1">
    <source>
        <dbReference type="EMBL" id="MBM3332766.1"/>
    </source>
</evidence>
<name>A0A937XJJ8_UNCW3</name>
<proteinExistence type="predicted"/>
<comment type="caution">
    <text evidence="1">The sequence shown here is derived from an EMBL/GenBank/DDBJ whole genome shotgun (WGS) entry which is preliminary data.</text>
</comment>
<dbReference type="EMBL" id="VGIR01000132">
    <property type="protein sequence ID" value="MBM3332766.1"/>
    <property type="molecule type" value="Genomic_DNA"/>
</dbReference>
<dbReference type="Proteomes" id="UP000779900">
    <property type="component" value="Unassembled WGS sequence"/>
</dbReference>
<evidence type="ECO:0000313" key="2">
    <source>
        <dbReference type="Proteomes" id="UP000779900"/>
    </source>
</evidence>
<accession>A0A937XJJ8</accession>
<dbReference type="AlphaFoldDB" id="A0A937XJJ8"/>
<sequence>MSATLLLLFSVITSRGFGPEVRIDHQYLPNHGCHRCAIAIGPGVPSRQPLYVAFQDDSTRGPTIIRSDIMFQKSTDAGRTWLPEDVLIRRGERHAMSPDITTDLDGNVYIVFEDLINDPDGVSDRHLLCTRSSDGGTTWSAPVWIDDESVRYVGMTSIAAGSGGDLFCAWTDWRTGYSHIWSSVSTDRGV</sequence>
<protein>
    <submittedName>
        <fullName evidence="1">Exo-alpha-sialidase</fullName>
    </submittedName>
</protein>
<dbReference type="InterPro" id="IPR036278">
    <property type="entry name" value="Sialidase_sf"/>
</dbReference>